<protein>
    <submittedName>
        <fullName evidence="1">Monooxygenase</fullName>
    </submittedName>
</protein>
<evidence type="ECO:0000313" key="2">
    <source>
        <dbReference type="Proteomes" id="UP001149860"/>
    </source>
</evidence>
<reference evidence="1" key="1">
    <citation type="submission" date="2024-08" db="EMBL/GenBank/DDBJ databases">
        <title>Lentilactobacillus sp. nov., isolated from tree bark.</title>
        <authorList>
            <person name="Phuengjayaem S."/>
            <person name="Tanasupawat S."/>
        </authorList>
    </citation>
    <scope>NUCLEOTIDE SEQUENCE</scope>
    <source>
        <strain evidence="1">SPB1-3</strain>
    </source>
</reference>
<organism evidence="1 2">
    <name type="scientific">Lentilactobacillus terminaliae</name>
    <dbReference type="NCBI Taxonomy" id="3003483"/>
    <lineage>
        <taxon>Bacteria</taxon>
        <taxon>Bacillati</taxon>
        <taxon>Bacillota</taxon>
        <taxon>Bacilli</taxon>
        <taxon>Lactobacillales</taxon>
        <taxon>Lactobacillaceae</taxon>
        <taxon>Lentilactobacillus</taxon>
    </lineage>
</organism>
<sequence length="162" mass="18789">MIRNISMTFGSEPILSKIKKDNPDRDLILYDALNNRNELMLLDVSGKDSIFKSLVQYDVLSHGGTDDWHGFISFIATKLDIDQQKVFDARINQLMSNPLPSGMHSIYSLHSYKNINERVLLTTWNSPTQFEMWKKANPLLMPETYNNDPSFYSHESNFKFVH</sequence>
<proteinExistence type="predicted"/>
<keyword evidence="1" id="KW-0560">Oxidoreductase</keyword>
<name>A0ACD5DDZ4_9LACO</name>
<accession>A0ACD5DDZ4</accession>
<evidence type="ECO:0000313" key="1">
    <source>
        <dbReference type="EMBL" id="XFD39378.1"/>
    </source>
</evidence>
<dbReference type="Proteomes" id="UP001149860">
    <property type="component" value="Chromosome"/>
</dbReference>
<gene>
    <name evidence="1" type="ORF">O0236_008115</name>
</gene>
<keyword evidence="2" id="KW-1185">Reference proteome</keyword>
<dbReference type="EMBL" id="CP168151">
    <property type="protein sequence ID" value="XFD39378.1"/>
    <property type="molecule type" value="Genomic_DNA"/>
</dbReference>
<keyword evidence="1" id="KW-0503">Monooxygenase</keyword>